<feature type="domain" description="SLH" evidence="2">
    <location>
        <begin position="48"/>
        <end position="111"/>
    </location>
</feature>
<evidence type="ECO:0000313" key="3">
    <source>
        <dbReference type="EMBL" id="MBB3154612.1"/>
    </source>
</evidence>
<name>A0A7W5CBM9_9BACL</name>
<dbReference type="EMBL" id="JACHXW010000017">
    <property type="protein sequence ID" value="MBB3154612.1"/>
    <property type="molecule type" value="Genomic_DNA"/>
</dbReference>
<dbReference type="RefSeq" id="WP_183568341.1">
    <property type="nucleotide sequence ID" value="NZ_CBCSLB010000017.1"/>
</dbReference>
<evidence type="ECO:0000313" key="4">
    <source>
        <dbReference type="Proteomes" id="UP000518605"/>
    </source>
</evidence>
<dbReference type="AlphaFoldDB" id="A0A7W5CBM9"/>
<dbReference type="PROSITE" id="PS51272">
    <property type="entry name" value="SLH"/>
    <property type="match status" value="2"/>
</dbReference>
<gene>
    <name evidence="3" type="ORF">FHS16_004694</name>
</gene>
<dbReference type="InterPro" id="IPR001119">
    <property type="entry name" value="SLH_dom"/>
</dbReference>
<comment type="caution">
    <text evidence="3">The sequence shown here is derived from an EMBL/GenBank/DDBJ whole genome shotgun (WGS) entry which is preliminary data.</text>
</comment>
<keyword evidence="4" id="KW-1185">Reference proteome</keyword>
<proteinExistence type="predicted"/>
<dbReference type="Proteomes" id="UP000518605">
    <property type="component" value="Unassembled WGS sequence"/>
</dbReference>
<keyword evidence="1" id="KW-0732">Signal</keyword>
<dbReference type="Pfam" id="PF00395">
    <property type="entry name" value="SLH"/>
    <property type="match status" value="2"/>
</dbReference>
<evidence type="ECO:0000259" key="2">
    <source>
        <dbReference type="PROSITE" id="PS51272"/>
    </source>
</evidence>
<feature type="signal peptide" evidence="1">
    <location>
        <begin position="1"/>
        <end position="50"/>
    </location>
</feature>
<feature type="domain" description="SLH" evidence="2">
    <location>
        <begin position="113"/>
        <end position="175"/>
    </location>
</feature>
<reference evidence="3 4" key="1">
    <citation type="submission" date="2020-08" db="EMBL/GenBank/DDBJ databases">
        <title>Genomic Encyclopedia of Type Strains, Phase III (KMG-III): the genomes of soil and plant-associated and newly described type strains.</title>
        <authorList>
            <person name="Whitman W."/>
        </authorList>
    </citation>
    <scope>NUCLEOTIDE SEQUENCE [LARGE SCALE GENOMIC DNA]</scope>
    <source>
        <strain evidence="3 4">CECT 8234</strain>
    </source>
</reference>
<accession>A0A7W5CBM9</accession>
<protein>
    <recommendedName>
        <fullName evidence="2">SLH domain-containing protein</fullName>
    </recommendedName>
</protein>
<feature type="chain" id="PRO_5031046876" description="SLH domain-containing protein" evidence="1">
    <location>
        <begin position="51"/>
        <end position="843"/>
    </location>
</feature>
<organism evidence="3 4">
    <name type="scientific">Paenibacillus endophyticus</name>
    <dbReference type="NCBI Taxonomy" id="1294268"/>
    <lineage>
        <taxon>Bacteria</taxon>
        <taxon>Bacillati</taxon>
        <taxon>Bacillota</taxon>
        <taxon>Bacilli</taxon>
        <taxon>Bacillales</taxon>
        <taxon>Paenibacillaceae</taxon>
        <taxon>Paenibacillus</taxon>
    </lineage>
</organism>
<evidence type="ECO:0000256" key="1">
    <source>
        <dbReference type="SAM" id="SignalP"/>
    </source>
</evidence>
<sequence>MREKSNSLFKQNSQQPHVFRGGEIKVMKKKIAAFVLATALVLPISVPAFAATPSDVVGKPVQSSVEELTALGIIQGYEDGTFKPENQITRAELAKIIVIASGNEGAANLMASVKPAFTDVKASQWYTGYINAAAAKGYIVGYNGKFRPSDSVKFEEVVAILVRSLGYKESQLSGAWPYNYLLAAQDTKDGSLFEGLDITPGTTANRGIVARLTSNTINAKTVTYTGTNGDVVTYGDKLVTKIGETSKAVVSAATLTSDKEISLDGALVKTSDKFVVTGGKALADLVGHTVTVVKTKDKKQVLAVTDAQASDKIVAIENDATADTVGYNTYIVDKNSKSYTTVGTGKYLGFQDNFVNQVIGTNLAAAKKATLFLNDDGQVQFVSVVTYTEDKLVTGYEAKTSFRDARVNYATNASVSIKDSTSVKLNGVVASAADLKENDVIRFVLSGTSAVILEATRETVTGKVEQVKVEGGKYYYTVSGKVYEDLFATSSATALTLNSEYTLLLNKDGKIAGSKAASANTSSNYAVAIETAVPNVSVIENGEVKPGFTKLEVFSVKENKNVVVYLKPTDITGNIVDNSIVKLTYNSDGKVTKAAVTSTSAATGVIVKDVTATTIATTTNSTYYVNSNTVYLDASNRGDNVVSVATAAKVTKNDVIAVVLNSNNVNADLVVLVSDSDAANTETTVRGTYVSKYSVASGSTTSYFVTLNVKGTETPLAVTQTAYDDITATAKHQIVTLTDLVGGKYNGASNATPNVTALTDVSSSNSTFKATVGGTAKDYIVSPGTTVYSVDKDGKVIIDTFGAISAVVGGVIGTDFNLYVVASDNVVGGTYTEAAVVVVKLLK</sequence>